<gene>
    <name evidence="3" type="ORF">ACFQRI_12800</name>
</gene>
<accession>A0ABW2LMA6</accession>
<keyword evidence="4" id="KW-1185">Reference proteome</keyword>
<dbReference type="RefSeq" id="WP_380668012.1">
    <property type="nucleotide sequence ID" value="NZ_JBHTCJ010000005.1"/>
</dbReference>
<evidence type="ECO:0000256" key="2">
    <source>
        <dbReference type="SAM" id="MobiDB-lite"/>
    </source>
</evidence>
<evidence type="ECO:0000313" key="3">
    <source>
        <dbReference type="EMBL" id="MFC7342287.1"/>
    </source>
</evidence>
<feature type="coiled-coil region" evidence="1">
    <location>
        <begin position="51"/>
        <end position="240"/>
    </location>
</feature>
<dbReference type="EMBL" id="JBHTCJ010000005">
    <property type="protein sequence ID" value="MFC7342287.1"/>
    <property type="molecule type" value="Genomic_DNA"/>
</dbReference>
<proteinExistence type="predicted"/>
<keyword evidence="1" id="KW-0175">Coiled coil</keyword>
<protein>
    <submittedName>
        <fullName evidence="3">Uncharacterized protein</fullName>
    </submittedName>
</protein>
<evidence type="ECO:0000313" key="4">
    <source>
        <dbReference type="Proteomes" id="UP001596504"/>
    </source>
</evidence>
<comment type="caution">
    <text evidence="3">The sequence shown here is derived from an EMBL/GenBank/DDBJ whole genome shotgun (WGS) entry which is preliminary data.</text>
</comment>
<sequence length="328" mass="37157">MEDADAVVPLRPGFDIQMRGFSRNQVIEHIEVLEDQLRMVTIDRNEAVRLNNDLRKLCEDTRRSLDESESRLKRIESSDTGLPAASQRVQNMLSMAEDEVQQLRDRAKRQAEIIRGKAETEARALITDAEQAASELRDECNELVTDVEERRAELQREHEQKLSEQRNREYRMRQGIRNEYKKVLAQAQEEADALVAETHQQCSEWDAETERMRLEALEEIRAEREKLERLRSEVLEAVNLTREKLDSSVGLLHLGAPADGSSDGSAQDGAEQDGEVETAGIVETPDADSAPEVTLPEQREDTRTYTISLNPEHTTNGASQASPGVRQN</sequence>
<feature type="compositionally biased region" description="Polar residues" evidence="2">
    <location>
        <begin position="304"/>
        <end position="328"/>
    </location>
</feature>
<name>A0ABW2LMA6_9PSEU</name>
<reference evidence="4" key="1">
    <citation type="journal article" date="2019" name="Int. J. Syst. Evol. Microbiol.">
        <title>The Global Catalogue of Microorganisms (GCM) 10K type strain sequencing project: providing services to taxonomists for standard genome sequencing and annotation.</title>
        <authorList>
            <consortium name="The Broad Institute Genomics Platform"/>
            <consortium name="The Broad Institute Genome Sequencing Center for Infectious Disease"/>
            <person name="Wu L."/>
            <person name="Ma J."/>
        </authorList>
    </citation>
    <scope>NUCLEOTIDE SEQUENCE [LARGE SCALE GENOMIC DNA]</scope>
    <source>
        <strain evidence="4">WLHS5</strain>
    </source>
</reference>
<organism evidence="3 4">
    <name type="scientific">Saccharopolyspora griseoalba</name>
    <dbReference type="NCBI Taxonomy" id="1431848"/>
    <lineage>
        <taxon>Bacteria</taxon>
        <taxon>Bacillati</taxon>
        <taxon>Actinomycetota</taxon>
        <taxon>Actinomycetes</taxon>
        <taxon>Pseudonocardiales</taxon>
        <taxon>Pseudonocardiaceae</taxon>
        <taxon>Saccharopolyspora</taxon>
    </lineage>
</organism>
<evidence type="ECO:0000256" key="1">
    <source>
        <dbReference type="SAM" id="Coils"/>
    </source>
</evidence>
<dbReference type="Proteomes" id="UP001596504">
    <property type="component" value="Unassembled WGS sequence"/>
</dbReference>
<feature type="region of interest" description="Disordered" evidence="2">
    <location>
        <begin position="254"/>
        <end position="328"/>
    </location>
</feature>